<dbReference type="EMBL" id="JANBVB010000179">
    <property type="protein sequence ID" value="KAJ2896648.1"/>
    <property type="molecule type" value="Genomic_DNA"/>
</dbReference>
<sequence length="1207" mass="134509">MSENYVLEQQSSYESGSGTSEYPLHVYKHKRSEFRVVVCQVPGPRCHLAMCMPTLCSDHKGKPHTLEHMVFCGSEKYPYRGYIDAVSSHNLGQPMNASTYDDMTVFKFVGLSQEGAANVLPVALDHIMHPLIQDTHFATEVYHVDQDGHQQGVVLSEMSDFAYREHAVRSLNLRQLIFPPSSTYAWECGGLPGSIASLSIDEVIDYHKEFYRYSNLTLILVGAYDEYPAVIFNVLDGIDSEISASPPPLRRPMPPMLPKWGKSRQDFLFASEKSQTGSMTFAWEGPPAEDIETRIALEMLIDYMKTDPMSPLRQRFTNRPVPIAGDMGFELLAYIPSVMVLTFTEVPFIAYIHHAAAAVATPTKTRSSNESTSYPSPTDAFGPLDLTRLHDDVNSLTASNYYRKQLISTLTYFVDHWLSNHWQHFSSFLAKRSSCMSTKFAEVAMHQKDQRGILYALTRDAVVHRLSPGSASLSQPKFGSRGRLFSMRRDLEQKDCGFWKALVQKWFLDGRLKHIATLPDRKMGIQIEAERNLAQRNHMENTRPADLALIKKKLTEALESTKVNIPRDVLAALPPIPDISQVQLPRFTGYNFSLHNDSLLLQSPFGMGRVLVVPSEIEAKFQISFPLAGLPSELWPYLPLFARLVSTQVGLVIPHSVADTVLQDSCFVSVKPSGMPLVYLNSEQVDCAISEALTEYKACVGDYSCHTSTGFWPIEVLTLFGSTKRKDLLRAFKLMSLKMMFGDFGVDTILKAANRLKKELISARGTGCSLLIDTFPWLRNPGRLDASAIAKYDPSDSTTLAAASHPGSESFGRALNLYHQISFLTAVTKSLSAVMSEDDILGAETDSVSDAIAQLRAHFANCTAATGLAHIALPTCLDRAEACNTLGTIVDEWQTCSSAWRENHQVVTVPATPYEPPVVYNNSRRIYTPPRKRRKAVVSAPAKVSVKLSPNSRMGSRDFVAVSPPLGIHMSLASLQTSYVGVQVPLIAERDPSDTQLVSLAKQIERLPATDSFALHLLCHVFNRSEGLVKNAIRGRGYAYGVGIHTNSNNGNLAVYISHAVDPFKALAAFWEVMEQLRPESGWSKVIDEFELNAARSIYYLRSYTDLADSLVLDDANAQFREYSGIEEYIPWIRRHVESINLADLRRVFLKYFLPFITKGTPALYVVATPQYSTETAAEFLQQLNDNAYGAKFKAIDMSLLNPVVTI</sequence>
<dbReference type="Proteomes" id="UP001139981">
    <property type="component" value="Unassembled WGS sequence"/>
</dbReference>
<accession>A0ACC1M5L3</accession>
<name>A0ACC1M5L3_9FUNG</name>
<keyword evidence="2" id="KW-1185">Reference proteome</keyword>
<evidence type="ECO:0000313" key="2">
    <source>
        <dbReference type="Proteomes" id="UP001139981"/>
    </source>
</evidence>
<evidence type="ECO:0000313" key="1">
    <source>
        <dbReference type="EMBL" id="KAJ2896648.1"/>
    </source>
</evidence>
<organism evidence="1 2">
    <name type="scientific">Coemansia aciculifera</name>
    <dbReference type="NCBI Taxonomy" id="417176"/>
    <lineage>
        <taxon>Eukaryota</taxon>
        <taxon>Fungi</taxon>
        <taxon>Fungi incertae sedis</taxon>
        <taxon>Zoopagomycota</taxon>
        <taxon>Kickxellomycotina</taxon>
        <taxon>Kickxellomycetes</taxon>
        <taxon>Kickxellales</taxon>
        <taxon>Kickxellaceae</taxon>
        <taxon>Coemansia</taxon>
    </lineage>
</organism>
<comment type="caution">
    <text evidence="1">The sequence shown here is derived from an EMBL/GenBank/DDBJ whole genome shotgun (WGS) entry which is preliminary data.</text>
</comment>
<gene>
    <name evidence="1" type="ORF">IWW38_001959</name>
</gene>
<proteinExistence type="predicted"/>
<reference evidence="1" key="1">
    <citation type="submission" date="2022-07" db="EMBL/GenBank/DDBJ databases">
        <title>Phylogenomic reconstructions and comparative analyses of Kickxellomycotina fungi.</title>
        <authorList>
            <person name="Reynolds N.K."/>
            <person name="Stajich J.E."/>
            <person name="Barry K."/>
            <person name="Grigoriev I.V."/>
            <person name="Crous P."/>
            <person name="Smith M.E."/>
        </authorList>
    </citation>
    <scope>NUCLEOTIDE SEQUENCE</scope>
    <source>
        <strain evidence="1">CBS 190363</strain>
    </source>
</reference>
<protein>
    <submittedName>
        <fullName evidence="1">Uncharacterized protein</fullName>
    </submittedName>
</protein>